<feature type="chain" id="PRO_5038757140" evidence="2">
    <location>
        <begin position="20"/>
        <end position="47"/>
    </location>
</feature>
<evidence type="ECO:0000256" key="2">
    <source>
        <dbReference type="SAM" id="SignalP"/>
    </source>
</evidence>
<gene>
    <name evidence="3" type="ORF">IAD42_01355</name>
</gene>
<protein>
    <submittedName>
        <fullName evidence="3">Uncharacterized protein</fullName>
    </submittedName>
</protein>
<comment type="caution">
    <text evidence="3">The sequence shown here is derived from an EMBL/GenBank/DDBJ whole genome shotgun (WGS) entry which is preliminary data.</text>
</comment>
<dbReference type="PROSITE" id="PS51257">
    <property type="entry name" value="PROKAR_LIPOPROTEIN"/>
    <property type="match status" value="1"/>
</dbReference>
<dbReference type="EMBL" id="DVJS01000031">
    <property type="protein sequence ID" value="HIS96603.1"/>
    <property type="molecule type" value="Genomic_DNA"/>
</dbReference>
<feature type="signal peptide" evidence="2">
    <location>
        <begin position="1"/>
        <end position="19"/>
    </location>
</feature>
<dbReference type="Proteomes" id="UP000886876">
    <property type="component" value="Unassembled WGS sequence"/>
</dbReference>
<feature type="compositionally biased region" description="Polar residues" evidence="1">
    <location>
        <begin position="28"/>
        <end position="38"/>
    </location>
</feature>
<evidence type="ECO:0000313" key="4">
    <source>
        <dbReference type="Proteomes" id="UP000886876"/>
    </source>
</evidence>
<reference evidence="3" key="1">
    <citation type="submission" date="2020-10" db="EMBL/GenBank/DDBJ databases">
        <authorList>
            <person name="Gilroy R."/>
        </authorList>
    </citation>
    <scope>NUCLEOTIDE SEQUENCE</scope>
    <source>
        <strain evidence="3">ChiHecec3B27-6122</strain>
    </source>
</reference>
<accession>A0A9D1G3G4</accession>
<organism evidence="3 4">
    <name type="scientific">Candidatus Scatomorpha pullistercoris</name>
    <dbReference type="NCBI Taxonomy" id="2840929"/>
    <lineage>
        <taxon>Bacteria</taxon>
        <taxon>Bacillati</taxon>
        <taxon>Bacillota</taxon>
        <taxon>Clostridia</taxon>
        <taxon>Eubacteriales</taxon>
        <taxon>Candidatus Scatomorpha</taxon>
    </lineage>
</organism>
<evidence type="ECO:0000313" key="3">
    <source>
        <dbReference type="EMBL" id="HIS96603.1"/>
    </source>
</evidence>
<reference evidence="3" key="2">
    <citation type="journal article" date="2021" name="PeerJ">
        <title>Extensive microbial diversity within the chicken gut microbiome revealed by metagenomics and culture.</title>
        <authorList>
            <person name="Gilroy R."/>
            <person name="Ravi A."/>
            <person name="Getino M."/>
            <person name="Pursley I."/>
            <person name="Horton D.L."/>
            <person name="Alikhan N.F."/>
            <person name="Baker D."/>
            <person name="Gharbi K."/>
            <person name="Hall N."/>
            <person name="Watson M."/>
            <person name="Adriaenssens E.M."/>
            <person name="Foster-Nyarko E."/>
            <person name="Jarju S."/>
            <person name="Secka A."/>
            <person name="Antonio M."/>
            <person name="Oren A."/>
            <person name="Chaudhuri R.R."/>
            <person name="La Ragione R."/>
            <person name="Hildebrand F."/>
            <person name="Pallen M.J."/>
        </authorList>
    </citation>
    <scope>NUCLEOTIDE SEQUENCE</scope>
    <source>
        <strain evidence="3">ChiHecec3B27-6122</strain>
    </source>
</reference>
<evidence type="ECO:0000256" key="1">
    <source>
        <dbReference type="SAM" id="MobiDB-lite"/>
    </source>
</evidence>
<feature type="region of interest" description="Disordered" evidence="1">
    <location>
        <begin position="24"/>
        <end position="47"/>
    </location>
</feature>
<dbReference type="AlphaFoldDB" id="A0A9D1G3G4"/>
<name>A0A9D1G3G4_9FIRM</name>
<proteinExistence type="predicted"/>
<keyword evidence="2" id="KW-0732">Signal</keyword>
<sequence>MKKLLALMTALILSLTLLSGCGTEEQSRQGSAVNSTVSRMPRTVVSL</sequence>